<keyword evidence="1 5" id="KW-0479">Metal-binding</keyword>
<feature type="region of interest" description="Disordered" evidence="6">
    <location>
        <begin position="20"/>
        <end position="62"/>
    </location>
</feature>
<proteinExistence type="predicted"/>
<dbReference type="Proteomes" id="UP000027138">
    <property type="component" value="Unassembled WGS sequence"/>
</dbReference>
<feature type="compositionally biased region" description="Basic and acidic residues" evidence="6">
    <location>
        <begin position="29"/>
        <end position="42"/>
    </location>
</feature>
<feature type="zinc finger region" description="C3H1-type" evidence="5">
    <location>
        <begin position="245"/>
        <end position="273"/>
    </location>
</feature>
<dbReference type="InterPro" id="IPR050974">
    <property type="entry name" value="Plant_ZF_CCCH"/>
</dbReference>
<reference evidence="8 9" key="1">
    <citation type="journal article" date="2014" name="PLoS ONE">
        <title>Global Analysis of Gene Expression Profiles in Physic Nut (Jatropha curcas L.) Seedlings Exposed to Salt Stress.</title>
        <authorList>
            <person name="Zhang L."/>
            <person name="Zhang C."/>
            <person name="Wu P."/>
            <person name="Chen Y."/>
            <person name="Li M."/>
            <person name="Jiang H."/>
            <person name="Wu G."/>
        </authorList>
    </citation>
    <scope>NUCLEOTIDE SEQUENCE [LARGE SCALE GENOMIC DNA]</scope>
    <source>
        <strain evidence="9">cv. GZQX0401</strain>
        <tissue evidence="8">Young leaves</tissue>
    </source>
</reference>
<evidence type="ECO:0000256" key="2">
    <source>
        <dbReference type="ARBA" id="ARBA00022771"/>
    </source>
</evidence>
<dbReference type="SMART" id="SM00356">
    <property type="entry name" value="ZnF_C3H1"/>
    <property type="match status" value="5"/>
</dbReference>
<feature type="zinc finger region" description="C3H1-type" evidence="5">
    <location>
        <begin position="192"/>
        <end position="220"/>
    </location>
</feature>
<feature type="compositionally biased region" description="Basic and acidic residues" evidence="6">
    <location>
        <begin position="78"/>
        <end position="113"/>
    </location>
</feature>
<dbReference type="Pfam" id="PF00642">
    <property type="entry name" value="zf-CCCH"/>
    <property type="match status" value="5"/>
</dbReference>
<evidence type="ECO:0000256" key="4">
    <source>
        <dbReference type="ARBA" id="ARBA00023125"/>
    </source>
</evidence>
<dbReference type="PROSITE" id="PS50103">
    <property type="entry name" value="ZF_C3H1"/>
    <property type="match status" value="5"/>
</dbReference>
<evidence type="ECO:0000259" key="7">
    <source>
        <dbReference type="PROSITE" id="PS50103"/>
    </source>
</evidence>
<dbReference type="Gene3D" id="2.30.30.1190">
    <property type="match status" value="1"/>
</dbReference>
<evidence type="ECO:0000256" key="6">
    <source>
        <dbReference type="SAM" id="MobiDB-lite"/>
    </source>
</evidence>
<accession>A0A067KGL0</accession>
<evidence type="ECO:0000313" key="9">
    <source>
        <dbReference type="Proteomes" id="UP000027138"/>
    </source>
</evidence>
<feature type="zinc finger region" description="C3H1-type" evidence="5">
    <location>
        <begin position="423"/>
        <end position="451"/>
    </location>
</feature>
<feature type="compositionally biased region" description="Low complexity" evidence="6">
    <location>
        <begin position="292"/>
        <end position="304"/>
    </location>
</feature>
<keyword evidence="4" id="KW-0238">DNA-binding</keyword>
<organism evidence="8 9">
    <name type="scientific">Jatropha curcas</name>
    <name type="common">Barbados nut</name>
    <dbReference type="NCBI Taxonomy" id="180498"/>
    <lineage>
        <taxon>Eukaryota</taxon>
        <taxon>Viridiplantae</taxon>
        <taxon>Streptophyta</taxon>
        <taxon>Embryophyta</taxon>
        <taxon>Tracheophyta</taxon>
        <taxon>Spermatophyta</taxon>
        <taxon>Magnoliopsida</taxon>
        <taxon>eudicotyledons</taxon>
        <taxon>Gunneridae</taxon>
        <taxon>Pentapetalae</taxon>
        <taxon>rosids</taxon>
        <taxon>fabids</taxon>
        <taxon>Malpighiales</taxon>
        <taxon>Euphorbiaceae</taxon>
        <taxon>Crotonoideae</taxon>
        <taxon>Jatropheae</taxon>
        <taxon>Jatropha</taxon>
    </lineage>
</organism>
<dbReference type="GO" id="GO:0003677">
    <property type="term" value="F:DNA binding"/>
    <property type="evidence" value="ECO:0007669"/>
    <property type="project" value="UniProtKB-KW"/>
</dbReference>
<keyword evidence="9" id="KW-1185">Reference proteome</keyword>
<evidence type="ECO:0000256" key="3">
    <source>
        <dbReference type="ARBA" id="ARBA00022833"/>
    </source>
</evidence>
<feature type="domain" description="C3H1-type" evidence="7">
    <location>
        <begin position="377"/>
        <end position="405"/>
    </location>
</feature>
<dbReference type="GO" id="GO:0008270">
    <property type="term" value="F:zinc ion binding"/>
    <property type="evidence" value="ECO:0007669"/>
    <property type="project" value="UniProtKB-KW"/>
</dbReference>
<feature type="compositionally biased region" description="Basic and acidic residues" evidence="6">
    <location>
        <begin position="120"/>
        <end position="133"/>
    </location>
</feature>
<feature type="zinc finger region" description="C3H1-type" evidence="5">
    <location>
        <begin position="145"/>
        <end position="173"/>
    </location>
</feature>
<evidence type="ECO:0000256" key="1">
    <source>
        <dbReference type="ARBA" id="ARBA00022723"/>
    </source>
</evidence>
<dbReference type="AlphaFoldDB" id="A0A067KGL0"/>
<dbReference type="OrthoDB" id="411372at2759"/>
<feature type="region of interest" description="Disordered" evidence="6">
    <location>
        <begin position="277"/>
        <end position="305"/>
    </location>
</feature>
<evidence type="ECO:0000313" key="8">
    <source>
        <dbReference type="EMBL" id="KDP30984.1"/>
    </source>
</evidence>
<dbReference type="Gene3D" id="4.10.1000.10">
    <property type="entry name" value="Zinc finger, CCCH-type"/>
    <property type="match status" value="3"/>
</dbReference>
<dbReference type="STRING" id="180498.A0A067KGL0"/>
<keyword evidence="3 5" id="KW-0862">Zinc</keyword>
<dbReference type="SUPFAM" id="SSF90229">
    <property type="entry name" value="CCCH zinc finger"/>
    <property type="match status" value="5"/>
</dbReference>
<feature type="domain" description="C3H1-type" evidence="7">
    <location>
        <begin position="245"/>
        <end position="273"/>
    </location>
</feature>
<feature type="domain" description="C3H1-type" evidence="7">
    <location>
        <begin position="192"/>
        <end position="220"/>
    </location>
</feature>
<dbReference type="InterPro" id="IPR036855">
    <property type="entry name" value="Znf_CCCH_sf"/>
</dbReference>
<dbReference type="InterPro" id="IPR000571">
    <property type="entry name" value="Znf_CCCH"/>
</dbReference>
<feature type="domain" description="C3H1-type" evidence="7">
    <location>
        <begin position="423"/>
        <end position="451"/>
    </location>
</feature>
<evidence type="ECO:0000256" key="5">
    <source>
        <dbReference type="PROSITE-ProRule" id="PRU00723"/>
    </source>
</evidence>
<name>A0A067KGL0_JATCU</name>
<gene>
    <name evidence="8" type="ORF">JCGZ_11360</name>
</gene>
<feature type="region of interest" description="Disordered" evidence="6">
    <location>
        <begin position="78"/>
        <end position="141"/>
    </location>
</feature>
<dbReference type="PANTHER" id="PTHR12506">
    <property type="entry name" value="PROTEIN PHOSPHATASE RELATED"/>
    <property type="match status" value="1"/>
</dbReference>
<feature type="region of interest" description="Disordered" evidence="6">
    <location>
        <begin position="457"/>
        <end position="488"/>
    </location>
</feature>
<dbReference type="EMBL" id="KK914632">
    <property type="protein sequence ID" value="KDP30984.1"/>
    <property type="molecule type" value="Genomic_DNA"/>
</dbReference>
<sequence>MEFSETSNLVSTNALIGFQSPTYASNADPDTKPSDQTVELRKEGRKKLYLKDGGDAETKPDKVTAVVVEKVQEQLEKQLHLKEDEEDKHSIEWNQDDDFKSADSNDGEEHNMDDKEDNGDDKFSDEMERKDEGSNGNRRYQYPVRPEAEDCSYYMKTGTCKFGSNCKFNHPVRRKNQVTKDKVKEREEPTERPGQTECKYYLRTGGCKYGKACRYNHSRAKPPVLPAKTTVFPALDLNFLGLPIRPGEKECPYYMRNGSCKYGANCRFNHPDPTAVGGNDAPYSNGGSASLQQSSQPSVASWSSPRGLNETAPFVPIMFPPTQGVPSQSPEWNGYQAPLYPPERSLHPPPAYVISPATDTNVYAHQLQMPVDEFPERPGQPECSYYMKTGDCKFKSNCKYHHPKNQISKSPPCELSDKGLPLRPGQSVCSYYKRYGICKFGPACKFDHSIQPASTTGLADDQGTLYGDSMAKEEARMTETGNGSDKSV</sequence>
<protein>
    <recommendedName>
        <fullName evidence="7">C3H1-type domain-containing protein</fullName>
    </recommendedName>
</protein>
<feature type="zinc finger region" description="C3H1-type" evidence="5">
    <location>
        <begin position="377"/>
        <end position="405"/>
    </location>
</feature>
<dbReference type="PANTHER" id="PTHR12506:SF20">
    <property type="entry name" value="ZINC FINGER CCCH DOMAIN-CONTAINING PROTEIN 67"/>
    <property type="match status" value="1"/>
</dbReference>
<dbReference type="GO" id="GO:0003729">
    <property type="term" value="F:mRNA binding"/>
    <property type="evidence" value="ECO:0007669"/>
    <property type="project" value="TreeGrafter"/>
</dbReference>
<feature type="compositionally biased region" description="Polar residues" evidence="6">
    <location>
        <begin position="479"/>
        <end position="488"/>
    </location>
</feature>
<feature type="domain" description="C3H1-type" evidence="7">
    <location>
        <begin position="145"/>
        <end position="173"/>
    </location>
</feature>
<keyword evidence="2 5" id="KW-0863">Zinc-finger</keyword>
<feature type="compositionally biased region" description="Basic and acidic residues" evidence="6">
    <location>
        <begin position="49"/>
        <end position="62"/>
    </location>
</feature>